<protein>
    <submittedName>
        <fullName evidence="1">Uncharacterized protein</fullName>
    </submittedName>
</protein>
<proteinExistence type="predicted"/>
<sequence>MNDGRLAHLHGLNALEALCHEYWNMDLVKKVEEELTHAVRLLTLHLEKVLCPCGDNREDIRFYQSLLEMTERAREENSLFPLPLVQEGLEKYFKEKPASHRCITRLKVTSHHWMEEIVTG</sequence>
<evidence type="ECO:0000313" key="1">
    <source>
        <dbReference type="EMBL" id="PTX63172.1"/>
    </source>
</evidence>
<evidence type="ECO:0000313" key="2">
    <source>
        <dbReference type="Proteomes" id="UP000244240"/>
    </source>
</evidence>
<gene>
    <name evidence="1" type="ORF">C8P63_10410</name>
</gene>
<organism evidence="1 2">
    <name type="scientific">Melghirimyces profundicolus</name>
    <dbReference type="NCBI Taxonomy" id="1242148"/>
    <lineage>
        <taxon>Bacteria</taxon>
        <taxon>Bacillati</taxon>
        <taxon>Bacillota</taxon>
        <taxon>Bacilli</taxon>
        <taxon>Bacillales</taxon>
        <taxon>Thermoactinomycetaceae</taxon>
        <taxon>Melghirimyces</taxon>
    </lineage>
</organism>
<reference evidence="1 2" key="1">
    <citation type="submission" date="2018-04" db="EMBL/GenBank/DDBJ databases">
        <title>Genomic Encyclopedia of Archaeal and Bacterial Type Strains, Phase II (KMG-II): from individual species to whole genera.</title>
        <authorList>
            <person name="Goeker M."/>
        </authorList>
    </citation>
    <scope>NUCLEOTIDE SEQUENCE [LARGE SCALE GENOMIC DNA]</scope>
    <source>
        <strain evidence="1 2">DSM 45787</strain>
    </source>
</reference>
<comment type="caution">
    <text evidence="1">The sequence shown here is derived from an EMBL/GenBank/DDBJ whole genome shotgun (WGS) entry which is preliminary data.</text>
</comment>
<keyword evidence="2" id="KW-1185">Reference proteome</keyword>
<name>A0A2T6C4F6_9BACL</name>
<dbReference type="Proteomes" id="UP000244240">
    <property type="component" value="Unassembled WGS sequence"/>
</dbReference>
<accession>A0A2T6C4F6</accession>
<dbReference type="EMBL" id="QBKR01000004">
    <property type="protein sequence ID" value="PTX63172.1"/>
    <property type="molecule type" value="Genomic_DNA"/>
</dbReference>
<dbReference type="AlphaFoldDB" id="A0A2T6C4F6"/>